<dbReference type="PANTHER" id="PTHR12233">
    <property type="entry name" value="VACUOLAR PROTEIN SORTING 26 RELATED"/>
    <property type="match status" value="1"/>
</dbReference>
<evidence type="ECO:0000256" key="1">
    <source>
        <dbReference type="ARBA" id="ARBA00009100"/>
    </source>
</evidence>
<organism evidence="2 3">
    <name type="scientific">Pseudogymnoascus verrucosus</name>
    <dbReference type="NCBI Taxonomy" id="342668"/>
    <lineage>
        <taxon>Eukaryota</taxon>
        <taxon>Fungi</taxon>
        <taxon>Dikarya</taxon>
        <taxon>Ascomycota</taxon>
        <taxon>Pezizomycotina</taxon>
        <taxon>Leotiomycetes</taxon>
        <taxon>Thelebolales</taxon>
        <taxon>Thelebolaceae</taxon>
        <taxon>Pseudogymnoascus</taxon>
    </lineage>
</organism>
<evidence type="ECO:0000313" key="3">
    <source>
        <dbReference type="Proteomes" id="UP000091956"/>
    </source>
</evidence>
<sequence length="318" mass="37185">MAYFFSTPVDIDVVLEDTSDRQMVDVKLDKNRREKAPLYKDEESVRGAVTVRPKDGKRLEHTGIKVQFIGTIEMFFDRGNHYEFLSLGQELAAPGDLQHPQTFPFNFKNVEKQYESYNGINVKLRYFVRVTVSRRMADVIREKDIWVYSYKVPPETQSSIKMDVGIEDCLHIEFEYSKSKYHLKDVIVGRIYFLLVRLKIKHMELSIIRRETTGTAPNQYNESETLVRFEIMDGSPSRGETIPIRLFLGGFDLTPTFREVNKKYSTRYYLSLVLIDEDARRYFKQSEIVLYRQNPEIADAQPQNTQIIGAPPPERIQQ</sequence>
<dbReference type="EMBL" id="KV460236">
    <property type="protein sequence ID" value="OBT95369.1"/>
    <property type="molecule type" value="Genomic_DNA"/>
</dbReference>
<protein>
    <submittedName>
        <fullName evidence="2">Vacuolar protein sorting-associated protein 26</fullName>
    </submittedName>
</protein>
<reference evidence="3" key="2">
    <citation type="journal article" date="2018" name="Nat. Commun.">
        <title>Extreme sensitivity to ultraviolet light in the fungal pathogen causing white-nose syndrome of bats.</title>
        <authorList>
            <person name="Palmer J.M."/>
            <person name="Drees K.P."/>
            <person name="Foster J.T."/>
            <person name="Lindner D.L."/>
        </authorList>
    </citation>
    <scope>NUCLEOTIDE SEQUENCE [LARGE SCALE GENOMIC DNA]</scope>
    <source>
        <strain evidence="3">UAMH 10579</strain>
    </source>
</reference>
<gene>
    <name evidence="2" type="primary">VPS26</name>
    <name evidence="2" type="ORF">VE01_06612</name>
</gene>
<dbReference type="InterPro" id="IPR028934">
    <property type="entry name" value="Vps26-related"/>
</dbReference>
<dbReference type="FunFam" id="2.60.40.640:FF:000004">
    <property type="entry name" value="Vacuolar protein sorting-associated protein 26"/>
    <property type="match status" value="1"/>
</dbReference>
<dbReference type="GO" id="GO:0006886">
    <property type="term" value="P:intracellular protein transport"/>
    <property type="evidence" value="ECO:0007669"/>
    <property type="project" value="InterPro"/>
</dbReference>
<dbReference type="RefSeq" id="XP_018129102.1">
    <property type="nucleotide sequence ID" value="XM_018276054.2"/>
</dbReference>
<dbReference type="Gene3D" id="2.60.40.640">
    <property type="match status" value="2"/>
</dbReference>
<dbReference type="Pfam" id="PF03643">
    <property type="entry name" value="Vps26"/>
    <property type="match status" value="1"/>
</dbReference>
<proteinExistence type="inferred from homology"/>
<dbReference type="AlphaFoldDB" id="A0A1B8GHS2"/>
<dbReference type="GeneID" id="28839998"/>
<dbReference type="STRING" id="342668.A0A1B8GHS2"/>
<name>A0A1B8GHS2_9PEZI</name>
<keyword evidence="3" id="KW-1185">Reference proteome</keyword>
<dbReference type="InterPro" id="IPR014752">
    <property type="entry name" value="Arrestin-like_C"/>
</dbReference>
<reference evidence="2 3" key="1">
    <citation type="submission" date="2016-03" db="EMBL/GenBank/DDBJ databases">
        <title>Comparative genomics of Pseudogymnoascus destructans, the fungus causing white-nose syndrome of bats.</title>
        <authorList>
            <person name="Palmer J.M."/>
            <person name="Drees K.P."/>
            <person name="Foster J.T."/>
            <person name="Lindner D.L."/>
        </authorList>
    </citation>
    <scope>NUCLEOTIDE SEQUENCE [LARGE SCALE GENOMIC DNA]</scope>
    <source>
        <strain evidence="2 3">UAMH 10579</strain>
    </source>
</reference>
<accession>A0A1B8GHS2</accession>
<comment type="similarity">
    <text evidence="1">Belongs to the VPS26 family.</text>
</comment>
<evidence type="ECO:0000313" key="2">
    <source>
        <dbReference type="EMBL" id="OBT95369.1"/>
    </source>
</evidence>
<dbReference type="Proteomes" id="UP000091956">
    <property type="component" value="Unassembled WGS sequence"/>
</dbReference>
<dbReference type="OrthoDB" id="3821113at2759"/>
<dbReference type="FunFam" id="2.60.40.640:FF:000010">
    <property type="entry name" value="Vacuolar protein sorting-associated protein 26"/>
    <property type="match status" value="1"/>
</dbReference>